<reference evidence="1 2" key="1">
    <citation type="submission" date="2016-04" db="EMBL/GenBank/DDBJ databases">
        <title>Draft genome sequence of freshwater magnetotactic bacteria Magnetospirillum marisnigri SP-1 and Magnetospirillum moscoviense BB-1.</title>
        <authorList>
            <person name="Koziaeva V."/>
            <person name="Dziuba M.V."/>
            <person name="Ivanov T.M."/>
            <person name="Kuznetsov B."/>
            <person name="Grouzdev D.S."/>
        </authorList>
    </citation>
    <scope>NUCLEOTIDE SEQUENCE [LARGE SCALE GENOMIC DNA]</scope>
    <source>
        <strain evidence="1 2">BB-1</strain>
    </source>
</reference>
<organism evidence="1 2">
    <name type="scientific">Magnetospirillum moscoviense</name>
    <dbReference type="NCBI Taxonomy" id="1437059"/>
    <lineage>
        <taxon>Bacteria</taxon>
        <taxon>Pseudomonadati</taxon>
        <taxon>Pseudomonadota</taxon>
        <taxon>Alphaproteobacteria</taxon>
        <taxon>Rhodospirillales</taxon>
        <taxon>Rhodospirillaceae</taxon>
        <taxon>Magnetospirillum</taxon>
    </lineage>
</organism>
<evidence type="ECO:0000313" key="2">
    <source>
        <dbReference type="Proteomes" id="UP000078543"/>
    </source>
</evidence>
<proteinExistence type="predicted"/>
<accession>A0A178M6V3</accession>
<evidence type="ECO:0000313" key="1">
    <source>
        <dbReference type="EMBL" id="OAN44489.1"/>
    </source>
</evidence>
<dbReference type="EMBL" id="LWQU01000196">
    <property type="protein sequence ID" value="OAN44489.1"/>
    <property type="molecule type" value="Genomic_DNA"/>
</dbReference>
<keyword evidence="2" id="KW-1185">Reference proteome</keyword>
<gene>
    <name evidence="1" type="ORF">A6A05_04810</name>
</gene>
<comment type="caution">
    <text evidence="1">The sequence shown here is derived from an EMBL/GenBank/DDBJ whole genome shotgun (WGS) entry which is preliminary data.</text>
</comment>
<dbReference type="AlphaFoldDB" id="A0A178M6V3"/>
<dbReference type="STRING" id="1437059.A6A05_04810"/>
<sequence length="82" mass="9184">MTKMVTHACHDTLVMNSMTTQHPTDDAIYRAADELIARYGIQIAIEQATHRADAFAQAGRWPEHAMAMRVLTMVEQIGGETR</sequence>
<protein>
    <submittedName>
        <fullName evidence="1">Uncharacterized protein</fullName>
    </submittedName>
</protein>
<dbReference type="Proteomes" id="UP000078543">
    <property type="component" value="Unassembled WGS sequence"/>
</dbReference>
<name>A0A178M6V3_9PROT</name>